<feature type="compositionally biased region" description="Low complexity" evidence="1">
    <location>
        <begin position="232"/>
        <end position="243"/>
    </location>
</feature>
<feature type="region of interest" description="Disordered" evidence="1">
    <location>
        <begin position="56"/>
        <end position="89"/>
    </location>
</feature>
<sequence>MTLPGVSGPLVPLSPGTNGTLWAVGPRVVRYQIPALAYLLPGALWTLRTCGTSLTSGPIGTRDSIPDPSRRPLRRRDPGATRAPRPHGDCLRVHVGSKQIVYIVRMQDAKIHVSFFLPGYTGTIPSRRESQESPGGPGGPLSPFGPMGPSLPMYPSGPFIPKMPTPPLFPCGPWSPLGPLVPTGPFRPLRPGVDDMVMACHWQMSMMVGYPSGPLGSRGLIMPLSPAPPLSPAGSVGPSGPMGKCHPPFPSYRRGRRDQEDPPLRPLPPHPWDRPLPWPLDPLGPVPPRGPASPLGP</sequence>
<feature type="compositionally biased region" description="Pro residues" evidence="1">
    <location>
        <begin position="264"/>
        <end position="297"/>
    </location>
</feature>
<protein>
    <submittedName>
        <fullName evidence="2">Uncharacterized protein</fullName>
    </submittedName>
</protein>
<organism evidence="2">
    <name type="scientific">Rana tigrina ranavirus</name>
    <dbReference type="NCBI Taxonomy" id="160691"/>
    <lineage>
        <taxon>Viruses</taxon>
        <taxon>Varidnaviria</taxon>
        <taxon>Bamfordvirae</taxon>
        <taxon>Nucleocytoviricota</taxon>
        <taxon>Megaviricetes</taxon>
        <taxon>Pimascovirales</taxon>
        <taxon>Pimascovirales incertae sedis</taxon>
        <taxon>Iridoviridae</taxon>
        <taxon>Alphairidovirinae</taxon>
        <taxon>Ranavirus</taxon>
        <taxon>Ranavirus rana1</taxon>
        <taxon>Frog virus 3</taxon>
    </lineage>
</organism>
<feature type="region of interest" description="Disordered" evidence="1">
    <location>
        <begin position="231"/>
        <end position="297"/>
    </location>
</feature>
<dbReference type="EMBL" id="MW727505">
    <property type="protein sequence ID" value="QTE18691.1"/>
    <property type="molecule type" value="Genomic_DNA"/>
</dbReference>
<organismHost>
    <name type="scientific">Hoplobatrachus tigerinus</name>
    <name type="common">Indian bullfrog</name>
    <name type="synonym">Rana tigerina</name>
    <dbReference type="NCBI Taxonomy" id="103373"/>
</organismHost>
<feature type="region of interest" description="Disordered" evidence="1">
    <location>
        <begin position="124"/>
        <end position="148"/>
    </location>
</feature>
<evidence type="ECO:0000256" key="1">
    <source>
        <dbReference type="SAM" id="MobiDB-lite"/>
    </source>
</evidence>
<accession>A0A8A4YKE5</accession>
<name>A0A8A4YKE5_RTRV</name>
<evidence type="ECO:0000313" key="2">
    <source>
        <dbReference type="EMBL" id="QTE18691.1"/>
    </source>
</evidence>
<dbReference type="Proteomes" id="UP000664938">
    <property type="component" value="Segment"/>
</dbReference>
<gene>
    <name evidence="2" type="ORF">TFV37</name>
</gene>
<feature type="compositionally biased region" description="Basic and acidic residues" evidence="1">
    <location>
        <begin position="64"/>
        <end position="79"/>
    </location>
</feature>
<proteinExistence type="predicted"/>
<reference evidence="2" key="1">
    <citation type="submission" date="2021-03" db="EMBL/GenBank/DDBJ databases">
        <title>Molecular Confirmation of Ranavirus Infection in Amphibians from Chad, Africa.</title>
        <authorList>
            <person name="Box E.K."/>
            <person name="Cleveland C.A."/>
            <person name="Subramaniam K."/>
            <person name="Waltzek T.B."/>
            <person name="Yabsley M.J."/>
        </authorList>
    </citation>
    <scope>NUCLEOTIDE SEQUENCE</scope>
    <source>
        <strain evidence="2">A-21</strain>
    </source>
</reference>